<sequence>MTADALPTVSRTVRVTPSMCGDNNMFYARVGDWTWETVADLCAVDVLRAQGPDGRPTYLSFFYYRVRGSRLANVQVLAFGDVLDVASTSFGFGSEAVLTLHRIAVNPAGEPAALTLREFYEAPDPGCLYVETMNRWVSRAGADSNEGLVLSSPPDFRYTQLPLLPRRHSPQAACTAARKDCSFHANSLAGYDLVLPDIHQVRPVDITRDINGAGLVYFASFFAYLDGAVLAAWSEIGRRPSDYQRRRVLDTRLCYFGNLDHHQSIHIAARLWRSQVQPERETVEVVLREAETMRLLAVASVDILVPTQPAALPPRPAGDPHGCG</sequence>
<evidence type="ECO:0000259" key="1">
    <source>
        <dbReference type="Pfam" id="PF18238"/>
    </source>
</evidence>
<evidence type="ECO:0000313" key="3">
    <source>
        <dbReference type="Proteomes" id="UP000587527"/>
    </source>
</evidence>
<proteinExistence type="predicted"/>
<dbReference type="InterPro" id="IPR040718">
    <property type="entry name" value="LnmK_N_HDF"/>
</dbReference>
<dbReference type="NCBIfam" id="TIGR04098">
    <property type="entry name" value="LnmK_bifunc"/>
    <property type="match status" value="1"/>
</dbReference>
<dbReference type="RefSeq" id="WP_184834499.1">
    <property type="nucleotide sequence ID" value="NZ_JACHMN010000002.1"/>
</dbReference>
<keyword evidence="3" id="KW-1185">Reference proteome</keyword>
<dbReference type="AlphaFoldDB" id="A0A841BP37"/>
<feature type="domain" description="LnmK N-terminal" evidence="1">
    <location>
        <begin position="11"/>
        <end position="184"/>
    </location>
</feature>
<name>A0A841BP37_9ACTN</name>
<dbReference type="EMBL" id="JACHMN010000002">
    <property type="protein sequence ID" value="MBB5868502.1"/>
    <property type="molecule type" value="Genomic_DNA"/>
</dbReference>
<comment type="caution">
    <text evidence="2">The sequence shown here is derived from an EMBL/GenBank/DDBJ whole genome shotgun (WGS) entry which is preliminary data.</text>
</comment>
<dbReference type="InterPro" id="IPR024091">
    <property type="entry name" value="LnmK-like_bifun_acyl/decarbox"/>
</dbReference>
<organism evidence="2 3">
    <name type="scientific">Allocatelliglobosispora scoriae</name>
    <dbReference type="NCBI Taxonomy" id="643052"/>
    <lineage>
        <taxon>Bacteria</taxon>
        <taxon>Bacillati</taxon>
        <taxon>Actinomycetota</taxon>
        <taxon>Actinomycetes</taxon>
        <taxon>Micromonosporales</taxon>
        <taxon>Micromonosporaceae</taxon>
        <taxon>Allocatelliglobosispora</taxon>
    </lineage>
</organism>
<dbReference type="Proteomes" id="UP000587527">
    <property type="component" value="Unassembled WGS sequence"/>
</dbReference>
<evidence type="ECO:0000313" key="2">
    <source>
        <dbReference type="EMBL" id="MBB5868502.1"/>
    </source>
</evidence>
<reference evidence="2 3" key="1">
    <citation type="submission" date="2020-08" db="EMBL/GenBank/DDBJ databases">
        <title>Sequencing the genomes of 1000 actinobacteria strains.</title>
        <authorList>
            <person name="Klenk H.-P."/>
        </authorList>
    </citation>
    <scope>NUCLEOTIDE SEQUENCE [LARGE SCALE GENOMIC DNA]</scope>
    <source>
        <strain evidence="2 3">DSM 45362</strain>
    </source>
</reference>
<gene>
    <name evidence="2" type="ORF">F4553_001881</name>
</gene>
<dbReference type="Gene3D" id="3.10.129.10">
    <property type="entry name" value="Hotdog Thioesterase"/>
    <property type="match status" value="1"/>
</dbReference>
<dbReference type="Pfam" id="PF18238">
    <property type="entry name" value="LnmK_N_HDF"/>
    <property type="match status" value="1"/>
</dbReference>
<protein>
    <submittedName>
        <fullName evidence="2">Putative biosynthetic protein (TIGR04098 family)</fullName>
    </submittedName>
</protein>
<accession>A0A841BP37</accession>